<keyword evidence="6" id="KW-0119">Carbohydrate metabolism</keyword>
<evidence type="ECO:0000256" key="2">
    <source>
        <dbReference type="ARBA" id="ARBA00010838"/>
    </source>
</evidence>
<organism evidence="10 11">
    <name type="scientific">Roseateles paludis</name>
    <dbReference type="NCBI Taxonomy" id="3145238"/>
    <lineage>
        <taxon>Bacteria</taxon>
        <taxon>Pseudomonadati</taxon>
        <taxon>Pseudomonadota</taxon>
        <taxon>Betaproteobacteria</taxon>
        <taxon>Burkholderiales</taxon>
        <taxon>Sphaerotilaceae</taxon>
        <taxon>Roseateles</taxon>
    </lineage>
</organism>
<dbReference type="Pfam" id="PF00232">
    <property type="entry name" value="Glyco_hydro_1"/>
    <property type="match status" value="1"/>
</dbReference>
<evidence type="ECO:0000256" key="1">
    <source>
        <dbReference type="ARBA" id="ARBA00000448"/>
    </source>
</evidence>
<evidence type="ECO:0000256" key="3">
    <source>
        <dbReference type="ARBA" id="ARBA00012744"/>
    </source>
</evidence>
<keyword evidence="4 9" id="KW-0378">Hydrolase</keyword>
<evidence type="ECO:0000256" key="5">
    <source>
        <dbReference type="ARBA" id="ARBA00023001"/>
    </source>
</evidence>
<evidence type="ECO:0000256" key="7">
    <source>
        <dbReference type="ARBA" id="ARBA00023295"/>
    </source>
</evidence>
<dbReference type="PANTHER" id="PTHR10353">
    <property type="entry name" value="GLYCOSYL HYDROLASE"/>
    <property type="match status" value="1"/>
</dbReference>
<comment type="similarity">
    <text evidence="2 9">Belongs to the glycosyl hydrolase 1 family.</text>
</comment>
<dbReference type="InterPro" id="IPR017853">
    <property type="entry name" value="GH"/>
</dbReference>
<evidence type="ECO:0000313" key="10">
    <source>
        <dbReference type="EMBL" id="MEO3690938.1"/>
    </source>
</evidence>
<proteinExistence type="inferred from homology"/>
<keyword evidence="7 9" id="KW-0326">Glycosidase</keyword>
<evidence type="ECO:0000313" key="11">
    <source>
        <dbReference type="Proteomes" id="UP001495147"/>
    </source>
</evidence>
<name>A0ABV0FYD4_9BURK</name>
<dbReference type="InterPro" id="IPR001360">
    <property type="entry name" value="Glyco_hydro_1"/>
</dbReference>
<keyword evidence="8" id="KW-0624">Polysaccharide degradation</keyword>
<dbReference type="RefSeq" id="WP_347703752.1">
    <property type="nucleotide sequence ID" value="NZ_JBDPZD010000001.1"/>
</dbReference>
<dbReference type="Gene3D" id="3.20.20.80">
    <property type="entry name" value="Glycosidases"/>
    <property type="match status" value="1"/>
</dbReference>
<dbReference type="SUPFAM" id="SSF51445">
    <property type="entry name" value="(Trans)glycosidases"/>
    <property type="match status" value="1"/>
</dbReference>
<evidence type="ECO:0000256" key="9">
    <source>
        <dbReference type="RuleBase" id="RU361175"/>
    </source>
</evidence>
<protein>
    <recommendedName>
        <fullName evidence="3 9">Beta-glucosidase</fullName>
        <ecNumber evidence="3 9">3.2.1.21</ecNumber>
    </recommendedName>
</protein>
<dbReference type="InterPro" id="IPR017736">
    <property type="entry name" value="Glyco_hydro_1_beta-glucosidase"/>
</dbReference>
<accession>A0ABV0FYD4</accession>
<comment type="catalytic activity">
    <reaction evidence="1 9">
        <text>Hydrolysis of terminal, non-reducing beta-D-glucosyl residues with release of beta-D-glucose.</text>
        <dbReference type="EC" id="3.2.1.21"/>
    </reaction>
</comment>
<dbReference type="InterPro" id="IPR033132">
    <property type="entry name" value="GH_1_N_CS"/>
</dbReference>
<reference evidence="10 11" key="1">
    <citation type="submission" date="2024-05" db="EMBL/GenBank/DDBJ databases">
        <title>Roseateles sp. DJS-2-20 16S ribosomal RNA gene Genome sequencing and assembly.</title>
        <authorList>
            <person name="Woo H."/>
        </authorList>
    </citation>
    <scope>NUCLEOTIDE SEQUENCE [LARGE SCALE GENOMIC DNA]</scope>
    <source>
        <strain evidence="10 11">DJS-2-20</strain>
    </source>
</reference>
<evidence type="ECO:0000256" key="6">
    <source>
        <dbReference type="ARBA" id="ARBA00023277"/>
    </source>
</evidence>
<dbReference type="GO" id="GO:0008422">
    <property type="term" value="F:beta-glucosidase activity"/>
    <property type="evidence" value="ECO:0007669"/>
    <property type="project" value="UniProtKB-EC"/>
</dbReference>
<comment type="caution">
    <text evidence="10">The sequence shown here is derived from an EMBL/GenBank/DDBJ whole genome shotgun (WGS) entry which is preliminary data.</text>
</comment>
<evidence type="ECO:0000256" key="4">
    <source>
        <dbReference type="ARBA" id="ARBA00022801"/>
    </source>
</evidence>
<dbReference type="PROSITE" id="PS00653">
    <property type="entry name" value="GLYCOSYL_HYDROL_F1_2"/>
    <property type="match status" value="1"/>
</dbReference>
<keyword evidence="5" id="KW-0136">Cellulose degradation</keyword>
<dbReference type="EC" id="3.2.1.21" evidence="3 9"/>
<dbReference type="EMBL" id="JBDPZD010000001">
    <property type="protein sequence ID" value="MEO3690938.1"/>
    <property type="molecule type" value="Genomic_DNA"/>
</dbReference>
<dbReference type="PRINTS" id="PR00131">
    <property type="entry name" value="GLHYDRLASE1"/>
</dbReference>
<dbReference type="Proteomes" id="UP001495147">
    <property type="component" value="Unassembled WGS sequence"/>
</dbReference>
<sequence length="455" mass="50398">MKSSFPTTRALAARFPDTFLWGVATSSFQIEGAAREDGKGESIWDRFCAQPGVIADGSNGDIACDHVHRLEADLNLIYALGVGCYRFSVSWPRVQPLGQGDWNEAGFAFYERLIAGLQQRGIKASLTLNHWDLPQALQDRGGWESRETVGHFVTYAREVARRFGSRVDTITTHNEPWVVAVLGNEQGIFAPGIKSRRVMLQVAHHLLVSHGAVLRALRQDGCPAKLGIVLNLAHIVPASPLPADEAAADHGDATGRRWYADPLFKGEYPPELVAEYGADMPTIEPGDMDLIATPMDYLGVNYYMRIVARGDGQPWDPAAHGRPVSDMGWEIYPRGLTELLRLLHRDYRDHGLPPIYITENGGAFPDPTTDGHVQDDDRIAYLNTHIGAVADALDAGVPLGGYMVWSLMDNFEWASGYAKRFGIVHVDYATLTRTPKASAHWLTDLLRHWKETHRA</sequence>
<dbReference type="PANTHER" id="PTHR10353:SF36">
    <property type="entry name" value="LP05116P"/>
    <property type="match status" value="1"/>
</dbReference>
<dbReference type="NCBIfam" id="TIGR03356">
    <property type="entry name" value="BGL"/>
    <property type="match status" value="1"/>
</dbReference>
<gene>
    <name evidence="10" type="ORF">ABDJ85_05605</name>
</gene>
<keyword evidence="11" id="KW-1185">Reference proteome</keyword>
<evidence type="ECO:0000256" key="8">
    <source>
        <dbReference type="ARBA" id="ARBA00023326"/>
    </source>
</evidence>